<comment type="caution">
    <text evidence="1">The sequence shown here is derived from an EMBL/GenBank/DDBJ whole genome shotgun (WGS) entry which is preliminary data.</text>
</comment>
<evidence type="ECO:0000313" key="1">
    <source>
        <dbReference type="EMBL" id="MCD9638111.1"/>
    </source>
</evidence>
<dbReference type="EMBL" id="JACEIK010002620">
    <property type="protein sequence ID" value="MCD9638111.1"/>
    <property type="molecule type" value="Genomic_DNA"/>
</dbReference>
<dbReference type="Proteomes" id="UP000823775">
    <property type="component" value="Unassembled WGS sequence"/>
</dbReference>
<evidence type="ECO:0008006" key="3">
    <source>
        <dbReference type="Google" id="ProtNLM"/>
    </source>
</evidence>
<organism evidence="1 2">
    <name type="scientific">Datura stramonium</name>
    <name type="common">Jimsonweed</name>
    <name type="synonym">Common thornapple</name>
    <dbReference type="NCBI Taxonomy" id="4076"/>
    <lineage>
        <taxon>Eukaryota</taxon>
        <taxon>Viridiplantae</taxon>
        <taxon>Streptophyta</taxon>
        <taxon>Embryophyta</taxon>
        <taxon>Tracheophyta</taxon>
        <taxon>Spermatophyta</taxon>
        <taxon>Magnoliopsida</taxon>
        <taxon>eudicotyledons</taxon>
        <taxon>Gunneridae</taxon>
        <taxon>Pentapetalae</taxon>
        <taxon>asterids</taxon>
        <taxon>lamiids</taxon>
        <taxon>Solanales</taxon>
        <taxon>Solanaceae</taxon>
        <taxon>Solanoideae</taxon>
        <taxon>Datureae</taxon>
        <taxon>Datura</taxon>
    </lineage>
</organism>
<sequence length="86" mass="10110">ILQEDIAHIKEKILQYNIIVKHCLKEGNAVADLLSKHATTLMEKEIYHREEEMPTEIRGALRMDRLQVPSFKIRAKKHSGWFFEPP</sequence>
<gene>
    <name evidence="1" type="ORF">HAX54_021842</name>
</gene>
<proteinExistence type="predicted"/>
<reference evidence="1 2" key="1">
    <citation type="journal article" date="2021" name="BMC Genomics">
        <title>Datura genome reveals duplications of psychoactive alkaloid biosynthetic genes and high mutation rate following tissue culture.</title>
        <authorList>
            <person name="Rajewski A."/>
            <person name="Carter-House D."/>
            <person name="Stajich J."/>
            <person name="Litt A."/>
        </authorList>
    </citation>
    <scope>NUCLEOTIDE SEQUENCE [LARGE SCALE GENOMIC DNA]</scope>
    <source>
        <strain evidence="1">AR-01</strain>
    </source>
</reference>
<feature type="non-terminal residue" evidence="1">
    <location>
        <position position="1"/>
    </location>
</feature>
<evidence type="ECO:0000313" key="2">
    <source>
        <dbReference type="Proteomes" id="UP000823775"/>
    </source>
</evidence>
<accession>A0ABS8UTI2</accession>
<protein>
    <recommendedName>
        <fullName evidence="3">RNase H type-1 domain-containing protein</fullName>
    </recommendedName>
</protein>
<keyword evidence="2" id="KW-1185">Reference proteome</keyword>
<name>A0ABS8UTI2_DATST</name>